<keyword evidence="2" id="KW-0805">Transcription regulation</keyword>
<comment type="similarity">
    <text evidence="1">Belongs to the sigma-70 factor family. ECF subfamily.</text>
</comment>
<dbReference type="Proteomes" id="UP001359886">
    <property type="component" value="Unassembled WGS sequence"/>
</dbReference>
<reference evidence="7 8" key="1">
    <citation type="submission" date="2024-02" db="EMBL/GenBank/DDBJ databases">
        <title>A novel Wenzhouxiangellaceae bacterium, isolated from coastal sediments.</title>
        <authorList>
            <person name="Du Z.-J."/>
            <person name="Ye Y.-Q."/>
            <person name="Zhang X.-Y."/>
        </authorList>
    </citation>
    <scope>NUCLEOTIDE SEQUENCE [LARGE SCALE GENOMIC DNA]</scope>
    <source>
        <strain evidence="7 8">CH-27</strain>
    </source>
</reference>
<evidence type="ECO:0000259" key="5">
    <source>
        <dbReference type="Pfam" id="PF04542"/>
    </source>
</evidence>
<organism evidence="7 8">
    <name type="scientific">Elongatibacter sediminis</name>
    <dbReference type="NCBI Taxonomy" id="3119006"/>
    <lineage>
        <taxon>Bacteria</taxon>
        <taxon>Pseudomonadati</taxon>
        <taxon>Pseudomonadota</taxon>
        <taxon>Gammaproteobacteria</taxon>
        <taxon>Chromatiales</taxon>
        <taxon>Wenzhouxiangellaceae</taxon>
        <taxon>Elongatibacter</taxon>
    </lineage>
</organism>
<dbReference type="Pfam" id="PF08281">
    <property type="entry name" value="Sigma70_r4_2"/>
    <property type="match status" value="1"/>
</dbReference>
<dbReference type="InterPro" id="IPR036388">
    <property type="entry name" value="WH-like_DNA-bd_sf"/>
</dbReference>
<dbReference type="InterPro" id="IPR013249">
    <property type="entry name" value="RNA_pol_sigma70_r4_t2"/>
</dbReference>
<proteinExistence type="inferred from homology"/>
<keyword evidence="4" id="KW-0804">Transcription</keyword>
<feature type="domain" description="RNA polymerase sigma factor 70 region 4 type 2" evidence="6">
    <location>
        <begin position="125"/>
        <end position="175"/>
    </location>
</feature>
<dbReference type="InterPro" id="IPR013325">
    <property type="entry name" value="RNA_pol_sigma_r2"/>
</dbReference>
<evidence type="ECO:0000313" key="7">
    <source>
        <dbReference type="EMBL" id="MEJ8567975.1"/>
    </source>
</evidence>
<protein>
    <submittedName>
        <fullName evidence="7">Sigma-70 family RNA polymerase sigma factor</fullName>
    </submittedName>
</protein>
<dbReference type="AlphaFoldDB" id="A0AAW9RGL4"/>
<dbReference type="SUPFAM" id="SSF88659">
    <property type="entry name" value="Sigma3 and sigma4 domains of RNA polymerase sigma factors"/>
    <property type="match status" value="1"/>
</dbReference>
<sequence length="184" mass="20590">MRDSTAKVLRFRPRRGRGGHTAPDLGSRELVLEWFERHRAPLLRYARRVLPARESAEDLVQDVFCRLLDHPDLASLNNPQAFLMASARNAAIDRLRKLRPQADVADLDLRPAGGAPLDETELASAIGSALESLPDRCREVFVLRRFKGMDTAAVARRMGISKRMVQKHVAAALAHFDAHLRAPD</sequence>
<comment type="caution">
    <text evidence="7">The sequence shown here is derived from an EMBL/GenBank/DDBJ whole genome shotgun (WGS) entry which is preliminary data.</text>
</comment>
<dbReference type="InterPro" id="IPR014284">
    <property type="entry name" value="RNA_pol_sigma-70_dom"/>
</dbReference>
<dbReference type="GO" id="GO:0016987">
    <property type="term" value="F:sigma factor activity"/>
    <property type="evidence" value="ECO:0007669"/>
    <property type="project" value="UniProtKB-KW"/>
</dbReference>
<dbReference type="NCBIfam" id="TIGR02937">
    <property type="entry name" value="sigma70-ECF"/>
    <property type="match status" value="1"/>
</dbReference>
<evidence type="ECO:0000256" key="2">
    <source>
        <dbReference type="ARBA" id="ARBA00023015"/>
    </source>
</evidence>
<dbReference type="Gene3D" id="1.10.1740.10">
    <property type="match status" value="1"/>
</dbReference>
<dbReference type="InterPro" id="IPR007627">
    <property type="entry name" value="RNA_pol_sigma70_r2"/>
</dbReference>
<feature type="domain" description="RNA polymerase sigma-70 region 2" evidence="5">
    <location>
        <begin position="35"/>
        <end position="99"/>
    </location>
</feature>
<evidence type="ECO:0000259" key="6">
    <source>
        <dbReference type="Pfam" id="PF08281"/>
    </source>
</evidence>
<dbReference type="GO" id="GO:0006352">
    <property type="term" value="P:DNA-templated transcription initiation"/>
    <property type="evidence" value="ECO:0007669"/>
    <property type="project" value="InterPro"/>
</dbReference>
<dbReference type="InterPro" id="IPR039425">
    <property type="entry name" value="RNA_pol_sigma-70-like"/>
</dbReference>
<dbReference type="InterPro" id="IPR013324">
    <property type="entry name" value="RNA_pol_sigma_r3/r4-like"/>
</dbReference>
<dbReference type="RefSeq" id="WP_354695298.1">
    <property type="nucleotide sequence ID" value="NZ_JAZHOG010000006.1"/>
</dbReference>
<dbReference type="GO" id="GO:0003677">
    <property type="term" value="F:DNA binding"/>
    <property type="evidence" value="ECO:0007669"/>
    <property type="project" value="InterPro"/>
</dbReference>
<gene>
    <name evidence="7" type="ORF">V3330_10095</name>
</gene>
<evidence type="ECO:0000313" key="8">
    <source>
        <dbReference type="Proteomes" id="UP001359886"/>
    </source>
</evidence>
<dbReference type="Pfam" id="PF04542">
    <property type="entry name" value="Sigma70_r2"/>
    <property type="match status" value="1"/>
</dbReference>
<dbReference type="EMBL" id="JAZHOG010000006">
    <property type="protein sequence ID" value="MEJ8567975.1"/>
    <property type="molecule type" value="Genomic_DNA"/>
</dbReference>
<evidence type="ECO:0000256" key="1">
    <source>
        <dbReference type="ARBA" id="ARBA00010641"/>
    </source>
</evidence>
<name>A0AAW9RGL4_9GAMM</name>
<dbReference type="Gene3D" id="1.10.10.10">
    <property type="entry name" value="Winged helix-like DNA-binding domain superfamily/Winged helix DNA-binding domain"/>
    <property type="match status" value="1"/>
</dbReference>
<keyword evidence="3" id="KW-0731">Sigma factor</keyword>
<accession>A0AAW9RGL4</accession>
<dbReference type="PANTHER" id="PTHR43133:SF63">
    <property type="entry name" value="RNA POLYMERASE SIGMA FACTOR FECI-RELATED"/>
    <property type="match status" value="1"/>
</dbReference>
<evidence type="ECO:0000256" key="4">
    <source>
        <dbReference type="ARBA" id="ARBA00023163"/>
    </source>
</evidence>
<dbReference type="PANTHER" id="PTHR43133">
    <property type="entry name" value="RNA POLYMERASE ECF-TYPE SIGMA FACTO"/>
    <property type="match status" value="1"/>
</dbReference>
<keyword evidence="8" id="KW-1185">Reference proteome</keyword>
<dbReference type="SUPFAM" id="SSF88946">
    <property type="entry name" value="Sigma2 domain of RNA polymerase sigma factors"/>
    <property type="match status" value="1"/>
</dbReference>
<evidence type="ECO:0000256" key="3">
    <source>
        <dbReference type="ARBA" id="ARBA00023082"/>
    </source>
</evidence>